<dbReference type="Proteomes" id="UP000091857">
    <property type="component" value="Chromosome 14"/>
</dbReference>
<proteinExistence type="predicted"/>
<keyword evidence="2" id="KW-1185">Reference proteome</keyword>
<evidence type="ECO:0000313" key="2">
    <source>
        <dbReference type="Proteomes" id="UP000091857"/>
    </source>
</evidence>
<sequence length="48" mass="5415">MLSLLKSFVIDKIPLSLMIILRAFIELFTKKSKSRQGILTSMAKSSTK</sequence>
<protein>
    <submittedName>
        <fullName evidence="1">Uncharacterized protein</fullName>
    </submittedName>
</protein>
<gene>
    <name evidence="1" type="ORF">MANES_14G166260v8</name>
</gene>
<organism evidence="1 2">
    <name type="scientific">Manihot esculenta</name>
    <name type="common">Cassava</name>
    <name type="synonym">Jatropha manihot</name>
    <dbReference type="NCBI Taxonomy" id="3983"/>
    <lineage>
        <taxon>Eukaryota</taxon>
        <taxon>Viridiplantae</taxon>
        <taxon>Streptophyta</taxon>
        <taxon>Embryophyta</taxon>
        <taxon>Tracheophyta</taxon>
        <taxon>Spermatophyta</taxon>
        <taxon>Magnoliopsida</taxon>
        <taxon>eudicotyledons</taxon>
        <taxon>Gunneridae</taxon>
        <taxon>Pentapetalae</taxon>
        <taxon>rosids</taxon>
        <taxon>fabids</taxon>
        <taxon>Malpighiales</taxon>
        <taxon>Euphorbiaceae</taxon>
        <taxon>Crotonoideae</taxon>
        <taxon>Manihoteae</taxon>
        <taxon>Manihot</taxon>
    </lineage>
</organism>
<evidence type="ECO:0000313" key="1">
    <source>
        <dbReference type="EMBL" id="KAG8639752.1"/>
    </source>
</evidence>
<accession>A0ACB7GHE7</accession>
<dbReference type="EMBL" id="CM004400">
    <property type="protein sequence ID" value="KAG8639752.1"/>
    <property type="molecule type" value="Genomic_DNA"/>
</dbReference>
<reference evidence="2" key="1">
    <citation type="journal article" date="2016" name="Nat. Biotechnol.">
        <title>Sequencing wild and cultivated cassava and related species reveals extensive interspecific hybridization and genetic diversity.</title>
        <authorList>
            <person name="Bredeson J.V."/>
            <person name="Lyons J.B."/>
            <person name="Prochnik S.E."/>
            <person name="Wu G.A."/>
            <person name="Ha C.M."/>
            <person name="Edsinger-Gonzales E."/>
            <person name="Grimwood J."/>
            <person name="Schmutz J."/>
            <person name="Rabbi I.Y."/>
            <person name="Egesi C."/>
            <person name="Nauluvula P."/>
            <person name="Lebot V."/>
            <person name="Ndunguru J."/>
            <person name="Mkamilo G."/>
            <person name="Bart R.S."/>
            <person name="Setter T.L."/>
            <person name="Gleadow R.M."/>
            <person name="Kulakow P."/>
            <person name="Ferguson M.E."/>
            <person name="Rounsley S."/>
            <person name="Rokhsar D.S."/>
        </authorList>
    </citation>
    <scope>NUCLEOTIDE SEQUENCE [LARGE SCALE GENOMIC DNA]</scope>
    <source>
        <strain evidence="2">cv. AM560-2</strain>
    </source>
</reference>
<comment type="caution">
    <text evidence="1">The sequence shown here is derived from an EMBL/GenBank/DDBJ whole genome shotgun (WGS) entry which is preliminary data.</text>
</comment>
<name>A0ACB7GHE7_MANES</name>